<feature type="compositionally biased region" description="Polar residues" evidence="1">
    <location>
        <begin position="1"/>
        <end position="17"/>
    </location>
</feature>
<feature type="region of interest" description="Disordered" evidence="1">
    <location>
        <begin position="1"/>
        <end position="46"/>
    </location>
</feature>
<reference evidence="3" key="2">
    <citation type="submission" date="2013-12" db="EMBL/GenBank/DDBJ databases">
        <authorList>
            <person name="Yu Y."/>
            <person name="Lee S."/>
            <person name="de Baynast K."/>
            <person name="Wissotski M."/>
            <person name="Liu L."/>
            <person name="Talag J."/>
            <person name="Goicoechea J."/>
            <person name="Angelova A."/>
            <person name="Jetty R."/>
            <person name="Kudrna D."/>
            <person name="Golser W."/>
            <person name="Rivera L."/>
            <person name="Zhang J."/>
            <person name="Wing R."/>
        </authorList>
    </citation>
    <scope>NUCLEOTIDE SEQUENCE</scope>
</reference>
<dbReference type="AlphaFoldDB" id="A0A0D9VNZ0"/>
<dbReference type="Gramene" id="LPERR03G01910.1">
    <property type="protein sequence ID" value="LPERR03G01910.1"/>
    <property type="gene ID" value="LPERR03G01910"/>
</dbReference>
<dbReference type="HOGENOM" id="CLU_1211314_0_0_1"/>
<organism evidence="2 3">
    <name type="scientific">Leersia perrieri</name>
    <dbReference type="NCBI Taxonomy" id="77586"/>
    <lineage>
        <taxon>Eukaryota</taxon>
        <taxon>Viridiplantae</taxon>
        <taxon>Streptophyta</taxon>
        <taxon>Embryophyta</taxon>
        <taxon>Tracheophyta</taxon>
        <taxon>Spermatophyta</taxon>
        <taxon>Magnoliopsida</taxon>
        <taxon>Liliopsida</taxon>
        <taxon>Poales</taxon>
        <taxon>Poaceae</taxon>
        <taxon>BOP clade</taxon>
        <taxon>Oryzoideae</taxon>
        <taxon>Oryzeae</taxon>
        <taxon>Oryzinae</taxon>
        <taxon>Leersia</taxon>
    </lineage>
</organism>
<dbReference type="eggNOG" id="ENOG502QWNY">
    <property type="taxonomic scope" value="Eukaryota"/>
</dbReference>
<protein>
    <submittedName>
        <fullName evidence="2">Uncharacterized protein</fullName>
    </submittedName>
</protein>
<feature type="region of interest" description="Disordered" evidence="1">
    <location>
        <begin position="54"/>
        <end position="73"/>
    </location>
</feature>
<evidence type="ECO:0000313" key="2">
    <source>
        <dbReference type="EnsemblPlants" id="LPERR03G01910.1"/>
    </source>
</evidence>
<reference evidence="2 3" key="1">
    <citation type="submission" date="2012-08" db="EMBL/GenBank/DDBJ databases">
        <title>Oryza genome evolution.</title>
        <authorList>
            <person name="Wing R.A."/>
        </authorList>
    </citation>
    <scope>NUCLEOTIDE SEQUENCE</scope>
</reference>
<name>A0A0D9VNZ0_9ORYZ</name>
<proteinExistence type="predicted"/>
<evidence type="ECO:0000313" key="3">
    <source>
        <dbReference type="Proteomes" id="UP000032180"/>
    </source>
</evidence>
<keyword evidence="3" id="KW-1185">Reference proteome</keyword>
<evidence type="ECO:0000256" key="1">
    <source>
        <dbReference type="SAM" id="MobiDB-lite"/>
    </source>
</evidence>
<dbReference type="EnsemblPlants" id="LPERR03G01910.1">
    <property type="protein sequence ID" value="LPERR03G01910.1"/>
    <property type="gene ID" value="LPERR03G01910"/>
</dbReference>
<reference evidence="2" key="3">
    <citation type="submission" date="2015-04" db="UniProtKB">
        <authorList>
            <consortium name="EnsemblPlants"/>
        </authorList>
    </citation>
    <scope>IDENTIFICATION</scope>
</reference>
<dbReference type="Proteomes" id="UP000032180">
    <property type="component" value="Chromosome 3"/>
</dbReference>
<sequence>MGATSCSGTATPMSSGGDSAEADGDKLRAWRAADGGGDRRAAAGKRLRRARRAAAGAVTLRRPTAEPAVGDGKVLGATDQQEGAAKVEEEYTLLAITGSDFNEFIIIIDSPATRCLLLDTNRTYYEKTTESGGSLSVHIGDALSPSATIEGGFSDGRIMVNCGGADAAVSLADDAGPLSWVQNPTIKALCAAFPGQRVAVIIPRSEMMIDDTAMSGRDQVLSSSSRFAS</sequence>
<accession>A0A0D9VNZ0</accession>